<keyword evidence="11" id="KW-0413">Isomerase</keyword>
<evidence type="ECO:0000256" key="6">
    <source>
        <dbReference type="ARBA" id="ARBA00022878"/>
    </source>
</evidence>
<dbReference type="PROSITE" id="PS50404">
    <property type="entry name" value="GST_NTER"/>
    <property type="match status" value="1"/>
</dbReference>
<dbReference type="Gene3D" id="1.20.1050.10">
    <property type="match status" value="1"/>
</dbReference>
<evidence type="ECO:0000313" key="10">
    <source>
        <dbReference type="Proteomes" id="UP001652628"/>
    </source>
</evidence>
<dbReference type="PANTHER" id="PTHR42673:SF4">
    <property type="entry name" value="MALEYLACETOACETATE ISOMERASE"/>
    <property type="match status" value="1"/>
</dbReference>
<feature type="domain" description="GST C-terminal" evidence="9">
    <location>
        <begin position="123"/>
        <end position="243"/>
    </location>
</feature>
<comment type="catalytic activity">
    <reaction evidence="1">
        <text>4-maleylacetoacetate = 4-fumarylacetoacetate</text>
        <dbReference type="Rhea" id="RHEA:14817"/>
        <dbReference type="ChEBI" id="CHEBI:17105"/>
        <dbReference type="ChEBI" id="CHEBI:18034"/>
        <dbReference type="EC" id="5.2.1.2"/>
    </reaction>
</comment>
<dbReference type="SFLD" id="SFLDG00358">
    <property type="entry name" value="Main_(cytGST)"/>
    <property type="match status" value="1"/>
</dbReference>
<name>A0AB40A7Q6_DROSZ</name>
<dbReference type="RefSeq" id="XP_036673125.3">
    <property type="nucleotide sequence ID" value="XM_036817230.3"/>
</dbReference>
<feature type="domain" description="GST N-terminal" evidence="8">
    <location>
        <begin position="34"/>
        <end position="118"/>
    </location>
</feature>
<dbReference type="InterPro" id="IPR036249">
    <property type="entry name" value="Thioredoxin-like_sf"/>
</dbReference>
<dbReference type="InterPro" id="IPR034330">
    <property type="entry name" value="GST_Zeta_C"/>
</dbReference>
<evidence type="ECO:0000256" key="5">
    <source>
        <dbReference type="ARBA" id="ARBA00013199"/>
    </source>
</evidence>
<proteinExistence type="inferred from homology"/>
<dbReference type="GO" id="GO:0006559">
    <property type="term" value="P:L-phenylalanine catabolic process"/>
    <property type="evidence" value="ECO:0007669"/>
    <property type="project" value="UniProtKB-KW"/>
</dbReference>
<sequence>MAAVRQLANKGLYLSEISRLFRSNGFLRNMSTNPAPILYTFWSSSCSWRVRIALAIKKIEYEIKPTSLLKTDSEHAYTDEYREVNPMQKVPSLKIDGHTLCDSVAIMHYLDETRPQHSLLPQDPVKRAKVREIVELICSGIQPLQNSAVMDHIGKDKSLEWAQHWISRGFQGLEKILSQSAGKFCVGDELTMADICLVPQVRNARIYKADLSSYPTIVRLDQDLQNLEVFETTHPSKQPDCPPKFAK</sequence>
<dbReference type="PROSITE" id="PS50405">
    <property type="entry name" value="GST_CTER"/>
    <property type="match status" value="1"/>
</dbReference>
<dbReference type="AlphaFoldDB" id="A0AB40A7Q6"/>
<dbReference type="GO" id="GO:0006572">
    <property type="term" value="P:L-tyrosine catabolic process"/>
    <property type="evidence" value="ECO:0007669"/>
    <property type="project" value="UniProtKB-KW"/>
</dbReference>
<dbReference type="InterPro" id="IPR036282">
    <property type="entry name" value="Glutathione-S-Trfase_C_sf"/>
</dbReference>
<evidence type="ECO:0000313" key="11">
    <source>
        <dbReference type="RefSeq" id="XP_036673125.3"/>
    </source>
</evidence>
<evidence type="ECO:0000256" key="3">
    <source>
        <dbReference type="ARBA" id="ARBA00004671"/>
    </source>
</evidence>
<gene>
    <name evidence="11" type="primary">LOC108016105</name>
</gene>
<dbReference type="Proteomes" id="UP001652628">
    <property type="component" value="Chromosome 3"/>
</dbReference>
<accession>A0AB40A7Q6</accession>
<dbReference type="EC" id="5.2.1.2" evidence="5"/>
<keyword evidence="6" id="KW-0828">Tyrosine catabolism</keyword>
<dbReference type="NCBIfam" id="TIGR01262">
    <property type="entry name" value="maiA"/>
    <property type="match status" value="1"/>
</dbReference>
<dbReference type="InterPro" id="IPR004046">
    <property type="entry name" value="GST_C"/>
</dbReference>
<dbReference type="GO" id="GO:0004364">
    <property type="term" value="F:glutathione transferase activity"/>
    <property type="evidence" value="ECO:0007669"/>
    <property type="project" value="TreeGrafter"/>
</dbReference>
<comment type="cofactor">
    <cofactor evidence="2">
        <name>glutathione</name>
        <dbReference type="ChEBI" id="CHEBI:57925"/>
    </cofactor>
</comment>
<comment type="pathway">
    <text evidence="3">Amino-acid degradation; L-phenylalanine degradation; acetoacetate and fumarate from L-phenylalanine: step 5/6.</text>
</comment>
<dbReference type="GO" id="GO:0006749">
    <property type="term" value="P:glutathione metabolic process"/>
    <property type="evidence" value="ECO:0007669"/>
    <property type="project" value="TreeGrafter"/>
</dbReference>
<dbReference type="SFLD" id="SFLDS00019">
    <property type="entry name" value="Glutathione_Transferase_(cytos"/>
    <property type="match status" value="1"/>
</dbReference>
<organism evidence="10 11">
    <name type="scientific">Drosophila suzukii</name>
    <name type="common">Spotted-wing drosophila fruit fly</name>
    <dbReference type="NCBI Taxonomy" id="28584"/>
    <lineage>
        <taxon>Eukaryota</taxon>
        <taxon>Metazoa</taxon>
        <taxon>Ecdysozoa</taxon>
        <taxon>Arthropoda</taxon>
        <taxon>Hexapoda</taxon>
        <taxon>Insecta</taxon>
        <taxon>Pterygota</taxon>
        <taxon>Neoptera</taxon>
        <taxon>Endopterygota</taxon>
        <taxon>Diptera</taxon>
        <taxon>Brachycera</taxon>
        <taxon>Muscomorpha</taxon>
        <taxon>Ephydroidea</taxon>
        <taxon>Drosophilidae</taxon>
        <taxon>Drosophila</taxon>
        <taxon>Sophophora</taxon>
    </lineage>
</organism>
<dbReference type="GO" id="GO:0005739">
    <property type="term" value="C:mitochondrion"/>
    <property type="evidence" value="ECO:0007669"/>
    <property type="project" value="TreeGrafter"/>
</dbReference>
<reference evidence="11" key="1">
    <citation type="submission" date="2025-08" db="UniProtKB">
        <authorList>
            <consortium name="RefSeq"/>
        </authorList>
    </citation>
    <scope>IDENTIFICATION</scope>
</reference>
<evidence type="ECO:0000256" key="7">
    <source>
        <dbReference type="ARBA" id="ARBA00023232"/>
    </source>
</evidence>
<dbReference type="InterPro" id="IPR010987">
    <property type="entry name" value="Glutathione-S-Trfase_C-like"/>
</dbReference>
<dbReference type="InterPro" id="IPR040079">
    <property type="entry name" value="Glutathione_S-Trfase"/>
</dbReference>
<evidence type="ECO:0000256" key="4">
    <source>
        <dbReference type="ARBA" id="ARBA00010007"/>
    </source>
</evidence>
<dbReference type="InterPro" id="IPR005955">
    <property type="entry name" value="GST_Zeta"/>
</dbReference>
<keyword evidence="7" id="KW-0585">Phenylalanine catabolism</keyword>
<evidence type="ECO:0000256" key="1">
    <source>
        <dbReference type="ARBA" id="ARBA00001622"/>
    </source>
</evidence>
<dbReference type="SUPFAM" id="SSF47616">
    <property type="entry name" value="GST C-terminal domain-like"/>
    <property type="match status" value="1"/>
</dbReference>
<evidence type="ECO:0000256" key="2">
    <source>
        <dbReference type="ARBA" id="ARBA00001955"/>
    </source>
</evidence>
<evidence type="ECO:0000259" key="8">
    <source>
        <dbReference type="PROSITE" id="PS50404"/>
    </source>
</evidence>
<dbReference type="CDD" id="cd03042">
    <property type="entry name" value="GST_N_Zeta"/>
    <property type="match status" value="1"/>
</dbReference>
<dbReference type="SUPFAM" id="SSF52833">
    <property type="entry name" value="Thioredoxin-like"/>
    <property type="match status" value="1"/>
</dbReference>
<dbReference type="InterPro" id="IPR034333">
    <property type="entry name" value="GST_Zeta_N"/>
</dbReference>
<dbReference type="Pfam" id="PF13417">
    <property type="entry name" value="GST_N_3"/>
    <property type="match status" value="1"/>
</dbReference>
<comment type="similarity">
    <text evidence="4">Belongs to the GST superfamily. Zeta family.</text>
</comment>
<dbReference type="GeneID" id="108016105"/>
<dbReference type="GO" id="GO:0016034">
    <property type="term" value="F:maleylacetoacetate isomerase activity"/>
    <property type="evidence" value="ECO:0007669"/>
    <property type="project" value="UniProtKB-EC"/>
</dbReference>
<dbReference type="Pfam" id="PF14497">
    <property type="entry name" value="GST_C_3"/>
    <property type="match status" value="1"/>
</dbReference>
<dbReference type="Gene3D" id="3.40.30.10">
    <property type="entry name" value="Glutaredoxin"/>
    <property type="match status" value="1"/>
</dbReference>
<dbReference type="InterPro" id="IPR004045">
    <property type="entry name" value="Glutathione_S-Trfase_N"/>
</dbReference>
<protein>
    <recommendedName>
        <fullName evidence="5">maleylacetoacetate isomerase</fullName>
        <ecNumber evidence="5">5.2.1.2</ecNumber>
    </recommendedName>
</protein>
<dbReference type="CDD" id="cd03191">
    <property type="entry name" value="GST_C_Zeta"/>
    <property type="match status" value="1"/>
</dbReference>
<dbReference type="PANTHER" id="PTHR42673">
    <property type="entry name" value="MALEYLACETOACETATE ISOMERASE"/>
    <property type="match status" value="1"/>
</dbReference>
<evidence type="ECO:0000259" key="9">
    <source>
        <dbReference type="PROSITE" id="PS50405"/>
    </source>
</evidence>
<keyword evidence="10" id="KW-1185">Reference proteome</keyword>